<dbReference type="AlphaFoldDB" id="A0A840EPK4"/>
<sequence length="36" mass="3469">MGGDADPLLAIGIVVAVVVTTIAAAPFALMSLINGS</sequence>
<accession>A0A840EPK4</accession>
<feature type="transmembrane region" description="Helical" evidence="1">
    <location>
        <begin position="7"/>
        <end position="33"/>
    </location>
</feature>
<name>A0A840EPK4_9ACTN</name>
<evidence type="ECO:0000256" key="1">
    <source>
        <dbReference type="SAM" id="Phobius"/>
    </source>
</evidence>
<reference evidence="2 3" key="1">
    <citation type="submission" date="2020-08" db="EMBL/GenBank/DDBJ databases">
        <title>Sequencing the genomes of 1000 actinobacteria strains.</title>
        <authorList>
            <person name="Klenk H.-P."/>
        </authorList>
    </citation>
    <scope>NUCLEOTIDE SEQUENCE [LARGE SCALE GENOMIC DNA]</scope>
    <source>
        <strain evidence="2 3">DSM 45298</strain>
    </source>
</reference>
<comment type="caution">
    <text evidence="2">The sequence shown here is derived from an EMBL/GenBank/DDBJ whole genome shotgun (WGS) entry which is preliminary data.</text>
</comment>
<keyword evidence="1" id="KW-0812">Transmembrane</keyword>
<gene>
    <name evidence="2" type="ORF">BKA16_001297</name>
</gene>
<organism evidence="2 3">
    <name type="scientific">Gordonia humi</name>
    <dbReference type="NCBI Taxonomy" id="686429"/>
    <lineage>
        <taxon>Bacteria</taxon>
        <taxon>Bacillati</taxon>
        <taxon>Actinomycetota</taxon>
        <taxon>Actinomycetes</taxon>
        <taxon>Mycobacteriales</taxon>
        <taxon>Gordoniaceae</taxon>
        <taxon>Gordonia</taxon>
    </lineage>
</organism>
<dbReference type="Proteomes" id="UP000551501">
    <property type="component" value="Unassembled WGS sequence"/>
</dbReference>
<proteinExistence type="predicted"/>
<keyword evidence="1" id="KW-1133">Transmembrane helix</keyword>
<protein>
    <submittedName>
        <fullName evidence="2">Uncharacterized protein</fullName>
    </submittedName>
</protein>
<dbReference type="EMBL" id="JACIFP010000001">
    <property type="protein sequence ID" value="MBB4134745.1"/>
    <property type="molecule type" value="Genomic_DNA"/>
</dbReference>
<evidence type="ECO:0000313" key="3">
    <source>
        <dbReference type="Proteomes" id="UP000551501"/>
    </source>
</evidence>
<keyword evidence="3" id="KW-1185">Reference proteome</keyword>
<evidence type="ECO:0000313" key="2">
    <source>
        <dbReference type="EMBL" id="MBB4134745.1"/>
    </source>
</evidence>
<keyword evidence="1" id="KW-0472">Membrane</keyword>